<dbReference type="InterPro" id="IPR002347">
    <property type="entry name" value="SDR_fam"/>
</dbReference>
<gene>
    <name evidence="3" type="ORF">IAA89_05255</name>
</gene>
<dbReference type="PROSITE" id="PS00061">
    <property type="entry name" value="ADH_SHORT"/>
    <property type="match status" value="1"/>
</dbReference>
<dbReference type="PANTHER" id="PTHR42901">
    <property type="entry name" value="ALCOHOL DEHYDROGENASE"/>
    <property type="match status" value="1"/>
</dbReference>
<evidence type="ECO:0000313" key="3">
    <source>
        <dbReference type="EMBL" id="MBO8441819.1"/>
    </source>
</evidence>
<keyword evidence="2" id="KW-0560">Oxidoreductase</keyword>
<dbReference type="PANTHER" id="PTHR42901:SF1">
    <property type="entry name" value="ALCOHOL DEHYDROGENASE"/>
    <property type="match status" value="1"/>
</dbReference>
<reference evidence="3" key="1">
    <citation type="submission" date="2020-10" db="EMBL/GenBank/DDBJ databases">
        <authorList>
            <person name="Gilroy R."/>
        </authorList>
    </citation>
    <scope>NUCLEOTIDE SEQUENCE</scope>
    <source>
        <strain evidence="3">C6-149</strain>
    </source>
</reference>
<dbReference type="Proteomes" id="UP000823614">
    <property type="component" value="Unassembled WGS sequence"/>
</dbReference>
<dbReference type="Pfam" id="PF00106">
    <property type="entry name" value="adh_short"/>
    <property type="match status" value="1"/>
</dbReference>
<comment type="similarity">
    <text evidence="1">Belongs to the short-chain dehydrogenases/reductases (SDR) family.</text>
</comment>
<organism evidence="3 4">
    <name type="scientific">Candidatus Gallilactobacillus intestinavium</name>
    <dbReference type="NCBI Taxonomy" id="2840838"/>
    <lineage>
        <taxon>Bacteria</taxon>
        <taxon>Bacillati</taxon>
        <taxon>Bacillota</taxon>
        <taxon>Bacilli</taxon>
        <taxon>Lactobacillales</taxon>
        <taxon>Lactobacillaceae</taxon>
        <taxon>Lactobacillaceae incertae sedis</taxon>
        <taxon>Candidatus Gallilactobacillus</taxon>
    </lineage>
</organism>
<proteinExistence type="inferred from homology"/>
<protein>
    <submittedName>
        <fullName evidence="3">SDR family NAD(P)-dependent oxidoreductase</fullName>
    </submittedName>
</protein>
<dbReference type="GO" id="GO:0016491">
    <property type="term" value="F:oxidoreductase activity"/>
    <property type="evidence" value="ECO:0007669"/>
    <property type="project" value="UniProtKB-KW"/>
</dbReference>
<dbReference type="InterPro" id="IPR020904">
    <property type="entry name" value="Sc_DH/Rdtase_CS"/>
</dbReference>
<dbReference type="Gene3D" id="3.40.50.720">
    <property type="entry name" value="NAD(P)-binding Rossmann-like Domain"/>
    <property type="match status" value="1"/>
</dbReference>
<dbReference type="CDD" id="cd05233">
    <property type="entry name" value="SDR_c"/>
    <property type="match status" value="1"/>
</dbReference>
<dbReference type="SMR" id="A0A9D9EAQ4"/>
<dbReference type="AlphaFoldDB" id="A0A9D9EAQ4"/>
<reference evidence="3" key="2">
    <citation type="journal article" date="2021" name="PeerJ">
        <title>Extensive microbial diversity within the chicken gut microbiome revealed by metagenomics and culture.</title>
        <authorList>
            <person name="Gilroy R."/>
            <person name="Ravi A."/>
            <person name="Getino M."/>
            <person name="Pursley I."/>
            <person name="Horton D.L."/>
            <person name="Alikhan N.F."/>
            <person name="Baker D."/>
            <person name="Gharbi K."/>
            <person name="Hall N."/>
            <person name="Watson M."/>
            <person name="Adriaenssens E.M."/>
            <person name="Foster-Nyarko E."/>
            <person name="Jarju S."/>
            <person name="Secka A."/>
            <person name="Antonio M."/>
            <person name="Oren A."/>
            <person name="Chaudhuri R.R."/>
            <person name="La Ragione R."/>
            <person name="Hildebrand F."/>
            <person name="Pallen M.J."/>
        </authorList>
    </citation>
    <scope>NUCLEOTIDE SEQUENCE</scope>
    <source>
        <strain evidence="3">C6-149</strain>
    </source>
</reference>
<dbReference type="SUPFAM" id="SSF51735">
    <property type="entry name" value="NAD(P)-binding Rossmann-fold domains"/>
    <property type="match status" value="1"/>
</dbReference>
<sequence length="264" mass="29063">MTDFKEKYGQYAVVIGGAAGLGKATSYKLADNGLDLIVVDRSQEYLDQFRTSCAKDYPNCDVITIQGNLTDPNVMDKIFAVSDKKSVGFLSYVVAFHKFGKLQDLSFDEHLSILNVNVINFIKCMQHYVKIFAEQGHGGILNYSSLTGVTTSPYNAEYGAGKAYIKSITQAVAYEGEKEGIDAMVATLGVTLTPTELKNQPGGEAGAAVQKMGMTPEDTVDEIFENFGKVHSYYVGDHPKAQVKKWKTEMTEDEVAAYMGRFYE</sequence>
<dbReference type="InterPro" id="IPR036291">
    <property type="entry name" value="NAD(P)-bd_dom_sf"/>
</dbReference>
<name>A0A9D9EAQ4_9LACO</name>
<dbReference type="EMBL" id="JADIMP010000087">
    <property type="protein sequence ID" value="MBO8441819.1"/>
    <property type="molecule type" value="Genomic_DNA"/>
</dbReference>
<evidence type="ECO:0000313" key="4">
    <source>
        <dbReference type="Proteomes" id="UP000823614"/>
    </source>
</evidence>
<accession>A0A9D9EAQ4</accession>
<comment type="caution">
    <text evidence="3">The sequence shown here is derived from an EMBL/GenBank/DDBJ whole genome shotgun (WGS) entry which is preliminary data.</text>
</comment>
<evidence type="ECO:0000256" key="1">
    <source>
        <dbReference type="ARBA" id="ARBA00006484"/>
    </source>
</evidence>
<evidence type="ECO:0000256" key="2">
    <source>
        <dbReference type="ARBA" id="ARBA00023002"/>
    </source>
</evidence>
<dbReference type="PRINTS" id="PR00081">
    <property type="entry name" value="GDHRDH"/>
</dbReference>